<proteinExistence type="predicted"/>
<feature type="transmembrane region" description="Helical" evidence="2">
    <location>
        <begin position="470"/>
        <end position="489"/>
    </location>
</feature>
<keyword evidence="2" id="KW-0472">Membrane</keyword>
<accession>Q8STU7</accession>
<dbReference type="HOGENOM" id="CLU_032735_0_0_1"/>
<keyword evidence="2" id="KW-0812">Transmembrane</keyword>
<dbReference type="InterPro" id="IPR012468">
    <property type="entry name" value="DUF1686"/>
</dbReference>
<dbReference type="VEuPathDB" id="MicrosporidiaDB:ECU09_0580"/>
<evidence type="ECO:0000313" key="3">
    <source>
        <dbReference type="EMBL" id="CAD27030.1"/>
    </source>
</evidence>
<sequence length="542" mass="57926">MEQPKGLRGVSARLSNEEELKVFNAIISSILEALLFYKEKVLGSIMDSPKAKKEEEGISAVQAALSALEALRKAVSENPITTSSDQDIKLEEFLLCINGLVKEFQDLYKAFIEALKRLLPHIDESTKIDVTSHHPEMISLKDVVFLPLGKGECSVSHTNVLHQFSENMCQLGANALENSFKPIFDSTSSILEKGKEAIESKDISEEQRKGLVDACNALAECLRRLLELHKDSINSLGSGEAFETLFGELKERLEEMVTEAENLQAKIRGPQPIDDGAPKDATPEVPKKDPSKAEGEDKEPPEEAPFPVRRAVASLDTGRPFGNLCVVFVLILAVQGLLRVSGMEHSTLGVSWNTALYSLAVAGAVTYQLWVLAEGCRRGGAGSMARQGWSAVACMAPMLVAVPHAGVIRSSMYSVAVAGLAAVTLYVQDAARRGMPWREACAVGAGNAVLAAACAAGSVAPADGVCGRPFWVWMGVVVFVGLLLAVSYAERGGRGQKAEECGDVVASVLLVTTVVVGTIGSLVCGRAYHEMYVGGGVEVPAE</sequence>
<reference evidence="3 4" key="1">
    <citation type="journal article" date="2001" name="Nature">
        <title>Genome sequence and gene compaction of the eukaryote parasite Encephalitozoon cuniculi.</title>
        <authorList>
            <person name="Katinka M.D."/>
            <person name="Duprat S."/>
            <person name="Cornillot E."/>
            <person name="Metenier G."/>
            <person name="Thomarat F."/>
            <person name="Prensier G."/>
            <person name="Barbe V."/>
            <person name="Peyretaillade E."/>
            <person name="Brottier P."/>
            <person name="Wincker P."/>
            <person name="Delbac F."/>
            <person name="El Alaoui H."/>
            <person name="Peyret P."/>
            <person name="Saurin W."/>
            <person name="Gouy M."/>
            <person name="Weissenbach J."/>
            <person name="Vivares C.P."/>
        </authorList>
    </citation>
    <scope>NUCLEOTIDE SEQUENCE [LARGE SCALE GENOMIC DNA]</scope>
    <source>
        <strain evidence="3 4">GB-M1</strain>
    </source>
</reference>
<feature type="transmembrane region" description="Helical" evidence="2">
    <location>
        <begin position="440"/>
        <end position="458"/>
    </location>
</feature>
<dbReference type="AlphaFoldDB" id="Q8STU7"/>
<dbReference type="RefSeq" id="NP_001402311.1">
    <property type="nucleotide sequence ID" value="NM_001415363.1"/>
</dbReference>
<dbReference type="InParanoid" id="Q8STU7"/>
<evidence type="ECO:0000256" key="2">
    <source>
        <dbReference type="SAM" id="Phobius"/>
    </source>
</evidence>
<keyword evidence="4" id="KW-1185">Reference proteome</keyword>
<reference evidence="3 4" key="2">
    <citation type="journal article" date="2009" name="BMC Genomics">
        <title>Identification of transcriptional signals in Encephalitozoon cuniculi widespread among Microsporidia phylum: support for accurate structural genome annotation.</title>
        <authorList>
            <person name="Peyretaillade E."/>
            <person name="Goncalves O."/>
            <person name="Terrat S."/>
            <person name="Dugat-Bony E."/>
            <person name="Wincker P."/>
            <person name="Cornman R.S."/>
            <person name="Evans J.D."/>
            <person name="Delbac F."/>
            <person name="Peyret P."/>
        </authorList>
    </citation>
    <scope>NUCLEOTIDE SEQUENCE [LARGE SCALE GENOMIC DNA]</scope>
    <source>
        <strain evidence="3 4">GB-M1</strain>
    </source>
</reference>
<name>Q8STU7_ENCCU</name>
<feature type="transmembrane region" description="Helical" evidence="2">
    <location>
        <begin position="320"/>
        <end position="338"/>
    </location>
</feature>
<dbReference type="GeneID" id="860396"/>
<feature type="transmembrane region" description="Helical" evidence="2">
    <location>
        <begin position="350"/>
        <end position="372"/>
    </location>
</feature>
<feature type="compositionally biased region" description="Basic and acidic residues" evidence="1">
    <location>
        <begin position="276"/>
        <end position="295"/>
    </location>
</feature>
<keyword evidence="2" id="KW-1133">Transmembrane helix</keyword>
<organism evidence="3 4">
    <name type="scientific">Encephalitozoon cuniculi (strain GB-M1)</name>
    <name type="common">Microsporidian parasite</name>
    <dbReference type="NCBI Taxonomy" id="284813"/>
    <lineage>
        <taxon>Eukaryota</taxon>
        <taxon>Fungi</taxon>
        <taxon>Fungi incertae sedis</taxon>
        <taxon>Microsporidia</taxon>
        <taxon>Unikaryonidae</taxon>
        <taxon>Encephalitozoon</taxon>
    </lineage>
</organism>
<evidence type="ECO:0000313" key="4">
    <source>
        <dbReference type="Proteomes" id="UP000000819"/>
    </source>
</evidence>
<dbReference type="Pfam" id="PF07937">
    <property type="entry name" value="DUF1686"/>
    <property type="match status" value="1"/>
</dbReference>
<dbReference type="OrthoDB" id="3164380at2759"/>
<dbReference type="Proteomes" id="UP000000819">
    <property type="component" value="Chromosome IX"/>
</dbReference>
<protein>
    <submittedName>
        <fullName evidence="3">Uncharacterized protein</fullName>
    </submittedName>
</protein>
<feature type="transmembrane region" description="Helical" evidence="2">
    <location>
        <begin position="411"/>
        <end position="428"/>
    </location>
</feature>
<dbReference type="EMBL" id="AL590451">
    <property type="protein sequence ID" value="CAD27030.1"/>
    <property type="molecule type" value="Genomic_DNA"/>
</dbReference>
<feature type="transmembrane region" description="Helical" evidence="2">
    <location>
        <begin position="501"/>
        <end position="523"/>
    </location>
</feature>
<feature type="region of interest" description="Disordered" evidence="1">
    <location>
        <begin position="263"/>
        <end position="305"/>
    </location>
</feature>
<dbReference type="KEGG" id="ecu:ECU09_0580"/>
<evidence type="ECO:0000256" key="1">
    <source>
        <dbReference type="SAM" id="MobiDB-lite"/>
    </source>
</evidence>
<gene>
    <name evidence="3" type="ordered locus">ECU09_0580</name>
</gene>